<evidence type="ECO:0000256" key="1">
    <source>
        <dbReference type="SAM" id="Phobius"/>
    </source>
</evidence>
<evidence type="ECO:0000313" key="3">
    <source>
        <dbReference type="Proteomes" id="UP000176965"/>
    </source>
</evidence>
<keyword evidence="1" id="KW-1133">Transmembrane helix</keyword>
<accession>A0A1G2PFS8</accession>
<comment type="caution">
    <text evidence="2">The sequence shown here is derived from an EMBL/GenBank/DDBJ whole genome shotgun (WGS) entry which is preliminary data.</text>
</comment>
<feature type="transmembrane region" description="Helical" evidence="1">
    <location>
        <begin position="21"/>
        <end position="45"/>
    </location>
</feature>
<reference evidence="2 3" key="1">
    <citation type="journal article" date="2016" name="Nat. Commun.">
        <title>Thousands of microbial genomes shed light on interconnected biogeochemical processes in an aquifer system.</title>
        <authorList>
            <person name="Anantharaman K."/>
            <person name="Brown C.T."/>
            <person name="Hug L.A."/>
            <person name="Sharon I."/>
            <person name="Castelle C.J."/>
            <person name="Probst A.J."/>
            <person name="Thomas B.C."/>
            <person name="Singh A."/>
            <person name="Wilkins M.J."/>
            <person name="Karaoz U."/>
            <person name="Brodie E.L."/>
            <person name="Williams K.H."/>
            <person name="Hubbard S.S."/>
            <person name="Banfield J.F."/>
        </authorList>
    </citation>
    <scope>NUCLEOTIDE SEQUENCE [LARGE SCALE GENOMIC DNA]</scope>
</reference>
<dbReference type="Proteomes" id="UP000176965">
    <property type="component" value="Unassembled WGS sequence"/>
</dbReference>
<keyword evidence="1" id="KW-0812">Transmembrane</keyword>
<gene>
    <name evidence="2" type="ORF">A2541_00590</name>
</gene>
<keyword evidence="1" id="KW-0472">Membrane</keyword>
<dbReference type="STRING" id="1802338.A2541_00590"/>
<evidence type="ECO:0000313" key="2">
    <source>
        <dbReference type="EMBL" id="OHA46452.1"/>
    </source>
</evidence>
<dbReference type="AlphaFoldDB" id="A0A1G2PFS8"/>
<sequence>MANLITQKQKKELSFDYLIRLVSVSLLLISLLGIFLLAYVIPYYLSLKEKDLKVAEQFKSVINSENKENIGESASRIISQTAEELRVIELYSQNRPVPSIYFNKIIVNKNSNIQLSKLSFNLSSTNQGQFLVSGVAKNREGLVSFIEDLKAKGGFTSVESPVSDFAKDKNISFTLNIKIAI</sequence>
<protein>
    <submittedName>
        <fullName evidence="2">Uncharacterized protein</fullName>
    </submittedName>
</protein>
<dbReference type="EMBL" id="MHSQ01000030">
    <property type="protein sequence ID" value="OHA46452.1"/>
    <property type="molecule type" value="Genomic_DNA"/>
</dbReference>
<organism evidence="2 3">
    <name type="scientific">Candidatus Taylorbacteria bacterium RIFOXYD2_FULL_36_9</name>
    <dbReference type="NCBI Taxonomy" id="1802338"/>
    <lineage>
        <taxon>Bacteria</taxon>
        <taxon>Candidatus Tayloriibacteriota</taxon>
    </lineage>
</organism>
<name>A0A1G2PFS8_9BACT</name>
<proteinExistence type="predicted"/>